<organism evidence="2 3">
    <name type="scientific">Pseudomonas luteola</name>
    <dbReference type="NCBI Taxonomy" id="47886"/>
    <lineage>
        <taxon>Bacteria</taxon>
        <taxon>Pseudomonadati</taxon>
        <taxon>Pseudomonadota</taxon>
        <taxon>Gammaproteobacteria</taxon>
        <taxon>Pseudomonadales</taxon>
        <taxon>Pseudomonadaceae</taxon>
        <taxon>Pseudomonas</taxon>
    </lineage>
</organism>
<reference evidence="2 3" key="1">
    <citation type="submission" date="2018-06" db="EMBL/GenBank/DDBJ databases">
        <authorList>
            <consortium name="Pathogen Informatics"/>
            <person name="Doyle S."/>
        </authorList>
    </citation>
    <scope>NUCLEOTIDE SEQUENCE [LARGE SCALE GENOMIC DNA]</scope>
    <source>
        <strain evidence="2 3">NCTC11842</strain>
    </source>
</reference>
<accession>A0A2X2D5Z1</accession>
<name>A0A2X2D5Z1_PSELU</name>
<keyword evidence="1" id="KW-0472">Membrane</keyword>
<evidence type="ECO:0000313" key="2">
    <source>
        <dbReference type="EMBL" id="SPZ13086.1"/>
    </source>
</evidence>
<keyword evidence="1" id="KW-0812">Transmembrane</keyword>
<dbReference type="Proteomes" id="UP000250443">
    <property type="component" value="Unassembled WGS sequence"/>
</dbReference>
<evidence type="ECO:0000313" key="3">
    <source>
        <dbReference type="Proteomes" id="UP000250443"/>
    </source>
</evidence>
<protein>
    <submittedName>
        <fullName evidence="2">Uncharacterized protein</fullName>
    </submittedName>
</protein>
<sequence length="76" mass="8320">MSGTYTTFALTFASAIVLLGLVASMILIGRALKQTDSRNTRDLEVSIPRSLSFSESGARESRIRQSAWPEKVSVSR</sequence>
<dbReference type="EMBL" id="UAUF01000014">
    <property type="protein sequence ID" value="SPZ13086.1"/>
    <property type="molecule type" value="Genomic_DNA"/>
</dbReference>
<gene>
    <name evidence="2" type="ORF">NCTC11842_04828</name>
</gene>
<dbReference type="AlphaFoldDB" id="A0A2X2D5Z1"/>
<keyword evidence="1" id="KW-1133">Transmembrane helix</keyword>
<feature type="transmembrane region" description="Helical" evidence="1">
    <location>
        <begin position="6"/>
        <end position="28"/>
    </location>
</feature>
<proteinExistence type="predicted"/>
<evidence type="ECO:0000256" key="1">
    <source>
        <dbReference type="SAM" id="Phobius"/>
    </source>
</evidence>